<gene>
    <name evidence="2" type="ORF">BST29_24685</name>
</gene>
<feature type="transmembrane region" description="Helical" evidence="1">
    <location>
        <begin position="21"/>
        <end position="41"/>
    </location>
</feature>
<protein>
    <recommendedName>
        <fullName evidence="4">CE-family protein</fullName>
    </recommendedName>
</protein>
<evidence type="ECO:0008006" key="4">
    <source>
        <dbReference type="Google" id="ProtNLM"/>
    </source>
</evidence>
<name>A0ABX3SKV6_MYCMA</name>
<keyword evidence="1" id="KW-0812">Transmembrane</keyword>
<feature type="non-terminal residue" evidence="2">
    <location>
        <position position="66"/>
    </location>
</feature>
<organism evidence="2 3">
    <name type="scientific">Mycobacterium malmoense</name>
    <dbReference type="NCBI Taxonomy" id="1780"/>
    <lineage>
        <taxon>Bacteria</taxon>
        <taxon>Bacillati</taxon>
        <taxon>Actinomycetota</taxon>
        <taxon>Actinomycetes</taxon>
        <taxon>Mycobacteriales</taxon>
        <taxon>Mycobacteriaceae</taxon>
        <taxon>Mycobacterium</taxon>
    </lineage>
</organism>
<keyword evidence="3" id="KW-1185">Reference proteome</keyword>
<dbReference type="EMBL" id="MVHV01000093">
    <property type="protein sequence ID" value="ORA75282.1"/>
    <property type="molecule type" value="Genomic_DNA"/>
</dbReference>
<evidence type="ECO:0000313" key="3">
    <source>
        <dbReference type="Proteomes" id="UP000243140"/>
    </source>
</evidence>
<keyword evidence="1" id="KW-0472">Membrane</keyword>
<proteinExistence type="predicted"/>
<reference evidence="2 3" key="1">
    <citation type="submission" date="2017-02" db="EMBL/GenBank/DDBJ databases">
        <title>The new phylogeny of genus Mycobacterium.</title>
        <authorList>
            <person name="Tortoli E."/>
            <person name="Trovato A."/>
            <person name="Cirillo D.M."/>
        </authorList>
    </citation>
    <scope>NUCLEOTIDE SEQUENCE [LARGE SCALE GENOMIC DNA]</scope>
    <source>
        <strain evidence="2 3">IP1130001</strain>
    </source>
</reference>
<dbReference type="Proteomes" id="UP000243140">
    <property type="component" value="Unassembled WGS sequence"/>
</dbReference>
<sequence length="66" mass="6938">MTSPVKGPAKINAPRNPPYKLAGIILLVVGALVLVLVYGQFRGDFTPTTRLTMVASRAGLVMDPGS</sequence>
<evidence type="ECO:0000313" key="2">
    <source>
        <dbReference type="EMBL" id="ORA75282.1"/>
    </source>
</evidence>
<accession>A0ABX3SKV6</accession>
<keyword evidence="1" id="KW-1133">Transmembrane helix</keyword>
<comment type="caution">
    <text evidence="2">The sequence shown here is derived from an EMBL/GenBank/DDBJ whole genome shotgun (WGS) entry which is preliminary data.</text>
</comment>
<evidence type="ECO:0000256" key="1">
    <source>
        <dbReference type="SAM" id="Phobius"/>
    </source>
</evidence>